<proteinExistence type="inferred from homology"/>
<accession>A0A1I6Z1G7</accession>
<dbReference type="OrthoDB" id="9802121at2"/>
<dbReference type="Proteomes" id="UP000236454">
    <property type="component" value="Unassembled WGS sequence"/>
</dbReference>
<evidence type="ECO:0000313" key="7">
    <source>
        <dbReference type="EMBL" id="SFT56580.1"/>
    </source>
</evidence>
<dbReference type="STRING" id="477690.SAMN05216474_1359"/>
<protein>
    <submittedName>
        <fullName evidence="7">Uncharacterized membrane protein YgdD, TMEM256/DUF423 family</fullName>
    </submittedName>
</protein>
<evidence type="ECO:0000256" key="5">
    <source>
        <dbReference type="ARBA" id="ARBA00023136"/>
    </source>
</evidence>
<evidence type="ECO:0000256" key="3">
    <source>
        <dbReference type="ARBA" id="ARBA00022692"/>
    </source>
</evidence>
<keyword evidence="4 6" id="KW-1133">Transmembrane helix</keyword>
<keyword evidence="3 6" id="KW-0812">Transmembrane</keyword>
<feature type="transmembrane region" description="Helical" evidence="6">
    <location>
        <begin position="102"/>
        <end position="123"/>
    </location>
</feature>
<name>A0A1I6Z1G7_9FLAO</name>
<evidence type="ECO:0000256" key="6">
    <source>
        <dbReference type="SAM" id="Phobius"/>
    </source>
</evidence>
<comment type="similarity">
    <text evidence="2">Belongs to the UPF0382 family.</text>
</comment>
<gene>
    <name evidence="7" type="ORF">SAMN05216474_1359</name>
</gene>
<reference evidence="7 8" key="1">
    <citation type="submission" date="2016-10" db="EMBL/GenBank/DDBJ databases">
        <authorList>
            <person name="de Groot N.N."/>
        </authorList>
    </citation>
    <scope>NUCLEOTIDE SEQUENCE [LARGE SCALE GENOMIC DNA]</scope>
    <source>
        <strain evidence="7 8">CGMCC 1.7005</strain>
    </source>
</reference>
<dbReference type="Pfam" id="PF04241">
    <property type="entry name" value="DUF423"/>
    <property type="match status" value="1"/>
</dbReference>
<dbReference type="GO" id="GO:0005886">
    <property type="term" value="C:plasma membrane"/>
    <property type="evidence" value="ECO:0007669"/>
    <property type="project" value="TreeGrafter"/>
</dbReference>
<feature type="transmembrane region" description="Helical" evidence="6">
    <location>
        <begin position="75"/>
        <end position="96"/>
    </location>
</feature>
<dbReference type="PANTHER" id="PTHR43461">
    <property type="entry name" value="TRANSMEMBRANE PROTEIN 256"/>
    <property type="match status" value="1"/>
</dbReference>
<keyword evidence="8" id="KW-1185">Reference proteome</keyword>
<dbReference type="RefSeq" id="WP_090247554.1">
    <property type="nucleotide sequence ID" value="NZ_FPAS01000001.1"/>
</dbReference>
<dbReference type="EMBL" id="FPAS01000001">
    <property type="protein sequence ID" value="SFT56580.1"/>
    <property type="molecule type" value="Genomic_DNA"/>
</dbReference>
<keyword evidence="5 6" id="KW-0472">Membrane</keyword>
<comment type="subcellular location">
    <subcellularLocation>
        <location evidence="1">Membrane</location>
        <topology evidence="1">Multi-pass membrane protein</topology>
    </subcellularLocation>
</comment>
<evidence type="ECO:0000313" key="8">
    <source>
        <dbReference type="Proteomes" id="UP000236454"/>
    </source>
</evidence>
<evidence type="ECO:0000256" key="2">
    <source>
        <dbReference type="ARBA" id="ARBA00009694"/>
    </source>
</evidence>
<evidence type="ECO:0000256" key="1">
    <source>
        <dbReference type="ARBA" id="ARBA00004141"/>
    </source>
</evidence>
<feature type="transmembrane region" description="Helical" evidence="6">
    <location>
        <begin position="44"/>
        <end position="63"/>
    </location>
</feature>
<sequence>MDRKLISVGLGFLTLAIMLGAFAAHGLESLGVAAEKIKSFETGVRYLFYTSFGLMILSILMQRFDFEIKTQYRQILWGTVLFSLSIFLLVVIPALGGDKPKFLGPVTPLGGLLLILGWGGIFVKYVRTK</sequence>
<dbReference type="InterPro" id="IPR006696">
    <property type="entry name" value="DUF423"/>
</dbReference>
<organism evidence="7 8">
    <name type="scientific">Lishizhenia tianjinensis</name>
    <dbReference type="NCBI Taxonomy" id="477690"/>
    <lineage>
        <taxon>Bacteria</taxon>
        <taxon>Pseudomonadati</taxon>
        <taxon>Bacteroidota</taxon>
        <taxon>Flavobacteriia</taxon>
        <taxon>Flavobacteriales</taxon>
        <taxon>Crocinitomicaceae</taxon>
        <taxon>Lishizhenia</taxon>
    </lineage>
</organism>
<evidence type="ECO:0000256" key="4">
    <source>
        <dbReference type="ARBA" id="ARBA00022989"/>
    </source>
</evidence>
<dbReference type="AlphaFoldDB" id="A0A1I6Z1G7"/>
<dbReference type="PANTHER" id="PTHR43461:SF1">
    <property type="entry name" value="TRANSMEMBRANE PROTEIN 256"/>
    <property type="match status" value="1"/>
</dbReference>